<keyword evidence="3" id="KW-1185">Reference proteome</keyword>
<reference evidence="2 3" key="1">
    <citation type="submission" date="2019-10" db="EMBL/GenBank/DDBJ databases">
        <title>Draft whole-genome sequence of the purple nonsulfur photosynthetic bacterium Roseospira navarrensis DSM 15114.</title>
        <authorList>
            <person name="Kyndt J.A."/>
            <person name="Meyer T.E."/>
        </authorList>
    </citation>
    <scope>NUCLEOTIDE SEQUENCE [LARGE SCALE GENOMIC DNA]</scope>
    <source>
        <strain evidence="2 3">DSM 15114</strain>
    </source>
</reference>
<name>A0A7X1ZGV4_9PROT</name>
<evidence type="ECO:0000313" key="3">
    <source>
        <dbReference type="Proteomes" id="UP000434582"/>
    </source>
</evidence>
<keyword evidence="1" id="KW-0472">Membrane</keyword>
<keyword evidence="1" id="KW-0812">Transmembrane</keyword>
<comment type="caution">
    <text evidence="2">The sequence shown here is derived from an EMBL/GenBank/DDBJ whole genome shotgun (WGS) entry which is preliminary data.</text>
</comment>
<dbReference type="AlphaFoldDB" id="A0A7X1ZGV4"/>
<gene>
    <name evidence="2" type="ORF">GHC57_17045</name>
</gene>
<dbReference type="Proteomes" id="UP000434582">
    <property type="component" value="Unassembled WGS sequence"/>
</dbReference>
<dbReference type="OrthoDB" id="7360484at2"/>
<evidence type="ECO:0000256" key="1">
    <source>
        <dbReference type="SAM" id="Phobius"/>
    </source>
</evidence>
<dbReference type="EMBL" id="WIVE01000080">
    <property type="protein sequence ID" value="MQX38225.1"/>
    <property type="molecule type" value="Genomic_DNA"/>
</dbReference>
<feature type="transmembrane region" description="Helical" evidence="1">
    <location>
        <begin position="32"/>
        <end position="51"/>
    </location>
</feature>
<keyword evidence="1" id="KW-1133">Transmembrane helix</keyword>
<evidence type="ECO:0000313" key="2">
    <source>
        <dbReference type="EMBL" id="MQX38225.1"/>
    </source>
</evidence>
<sequence>MWALALIIVLSGLAAGQIILYFLKLTISSKTISIIVILVGALSLAAILIYGRSWDDGSDAMLADGWTADMPAQLEGTWAVEGGCDKEGATIMVLSDGRYRWSETKSRGELQALYISKSLDGLQINYPGHASSLDILYHIAIALRDPLNGYDAKELIRVVVVKHGAGMRLTRTIIDTDRAQRFFGVNRGSSFIIKNFEYCGAGSGAMS</sequence>
<proteinExistence type="predicted"/>
<organism evidence="2 3">
    <name type="scientific">Roseospira navarrensis</name>
    <dbReference type="NCBI Taxonomy" id="140058"/>
    <lineage>
        <taxon>Bacteria</taxon>
        <taxon>Pseudomonadati</taxon>
        <taxon>Pseudomonadota</taxon>
        <taxon>Alphaproteobacteria</taxon>
        <taxon>Rhodospirillales</taxon>
        <taxon>Rhodospirillaceae</taxon>
        <taxon>Roseospira</taxon>
    </lineage>
</organism>
<accession>A0A7X1ZGV4</accession>
<dbReference type="RefSeq" id="WP_153346469.1">
    <property type="nucleotide sequence ID" value="NZ_WIVE01000080.1"/>
</dbReference>
<protein>
    <submittedName>
        <fullName evidence="2">Uncharacterized protein</fullName>
    </submittedName>
</protein>